<keyword evidence="2" id="KW-1185">Reference proteome</keyword>
<name>A0A166K0J5_9AGAM</name>
<dbReference type="Proteomes" id="UP000076532">
    <property type="component" value="Unassembled WGS sequence"/>
</dbReference>
<dbReference type="EMBL" id="KV417547">
    <property type="protein sequence ID" value="KZP21400.1"/>
    <property type="molecule type" value="Genomic_DNA"/>
</dbReference>
<proteinExistence type="predicted"/>
<reference evidence="1 2" key="1">
    <citation type="journal article" date="2016" name="Mol. Biol. Evol.">
        <title>Comparative Genomics of Early-Diverging Mushroom-Forming Fungi Provides Insights into the Origins of Lignocellulose Decay Capabilities.</title>
        <authorList>
            <person name="Nagy L.G."/>
            <person name="Riley R."/>
            <person name="Tritt A."/>
            <person name="Adam C."/>
            <person name="Daum C."/>
            <person name="Floudas D."/>
            <person name="Sun H."/>
            <person name="Yadav J.S."/>
            <person name="Pangilinan J."/>
            <person name="Larsson K.H."/>
            <person name="Matsuura K."/>
            <person name="Barry K."/>
            <person name="Labutti K."/>
            <person name="Kuo R."/>
            <person name="Ohm R.A."/>
            <person name="Bhattacharya S.S."/>
            <person name="Shirouzu T."/>
            <person name="Yoshinaga Y."/>
            <person name="Martin F.M."/>
            <person name="Grigoriev I.V."/>
            <person name="Hibbett D.S."/>
        </authorList>
    </citation>
    <scope>NUCLEOTIDE SEQUENCE [LARGE SCALE GENOMIC DNA]</scope>
    <source>
        <strain evidence="1 2">CBS 109695</strain>
    </source>
</reference>
<organism evidence="1 2">
    <name type="scientific">Athelia psychrophila</name>
    <dbReference type="NCBI Taxonomy" id="1759441"/>
    <lineage>
        <taxon>Eukaryota</taxon>
        <taxon>Fungi</taxon>
        <taxon>Dikarya</taxon>
        <taxon>Basidiomycota</taxon>
        <taxon>Agaricomycotina</taxon>
        <taxon>Agaricomycetes</taxon>
        <taxon>Agaricomycetidae</taxon>
        <taxon>Atheliales</taxon>
        <taxon>Atheliaceae</taxon>
        <taxon>Athelia</taxon>
    </lineage>
</organism>
<protein>
    <submittedName>
        <fullName evidence="1">Uncharacterized protein</fullName>
    </submittedName>
</protein>
<evidence type="ECO:0000313" key="1">
    <source>
        <dbReference type="EMBL" id="KZP21400.1"/>
    </source>
</evidence>
<evidence type="ECO:0000313" key="2">
    <source>
        <dbReference type="Proteomes" id="UP000076532"/>
    </source>
</evidence>
<gene>
    <name evidence="1" type="ORF">FIBSPDRAFT_506799</name>
</gene>
<dbReference type="OrthoDB" id="2788229at2759"/>
<accession>A0A166K0J5</accession>
<sequence length="63" mass="7102">MRVACLRALESISLNRYDIIARDLPRVVEITAWLGYLPTSPSALAWIAQVRRLVIKGTHTARV</sequence>
<dbReference type="AlphaFoldDB" id="A0A166K0J5"/>